<dbReference type="Gene3D" id="3.90.1480.10">
    <property type="entry name" value="Alpha-2,3-sialyltransferase"/>
    <property type="match status" value="1"/>
</dbReference>
<sequence length="272" mass="31140">MNTLTSPSSRRLRELPGVRLLKRPYRWLKTYSSPEGANTRKLMALRNRHQGRRGVILGNGPSLRVEDLDRLAGEVTFASNKIFLAFPETSWRPTYYSVSDILVAQNNREEINDLRLTKIFGSSVRGVFPDRDDILWLRERNAPEQRFSEDCAECVYGGFSVVYYQLQLAFHLGIREVYLIGMDFNFSVPAGTGQMSVHGEVLKSEGEVNHFHRDYRKPGETWTMPRLDKQREAFSCAREAFERHGGEVSNASRSTKLEVFPKVSFDAQFPGP</sequence>
<dbReference type="RefSeq" id="WP_145272386.1">
    <property type="nucleotide sequence ID" value="NZ_CP036426.1"/>
</dbReference>
<dbReference type="OrthoDB" id="344900at2"/>
<dbReference type="EMBL" id="CP036426">
    <property type="protein sequence ID" value="QDV36255.1"/>
    <property type="molecule type" value="Genomic_DNA"/>
</dbReference>
<keyword evidence="2" id="KW-1185">Reference proteome</keyword>
<proteinExistence type="predicted"/>
<dbReference type="Proteomes" id="UP000317835">
    <property type="component" value="Chromosome"/>
</dbReference>
<dbReference type="KEGG" id="tpla:ElP_41740"/>
<gene>
    <name evidence="1" type="ORF">ElP_41740</name>
</gene>
<evidence type="ECO:0000313" key="1">
    <source>
        <dbReference type="EMBL" id="QDV36255.1"/>
    </source>
</evidence>
<reference evidence="1 2" key="1">
    <citation type="submission" date="2019-02" db="EMBL/GenBank/DDBJ databases">
        <title>Deep-cultivation of Planctomycetes and their phenomic and genomic characterization uncovers novel biology.</title>
        <authorList>
            <person name="Wiegand S."/>
            <person name="Jogler M."/>
            <person name="Boedeker C."/>
            <person name="Pinto D."/>
            <person name="Vollmers J."/>
            <person name="Rivas-Marin E."/>
            <person name="Kohn T."/>
            <person name="Peeters S.H."/>
            <person name="Heuer A."/>
            <person name="Rast P."/>
            <person name="Oberbeckmann S."/>
            <person name="Bunk B."/>
            <person name="Jeske O."/>
            <person name="Meyerdierks A."/>
            <person name="Storesund J.E."/>
            <person name="Kallscheuer N."/>
            <person name="Luecker S."/>
            <person name="Lage O.M."/>
            <person name="Pohl T."/>
            <person name="Merkel B.J."/>
            <person name="Hornburger P."/>
            <person name="Mueller R.-W."/>
            <person name="Bruemmer F."/>
            <person name="Labrenz M."/>
            <person name="Spormann A.M."/>
            <person name="Op den Camp H."/>
            <person name="Overmann J."/>
            <person name="Amann R."/>
            <person name="Jetten M.S.M."/>
            <person name="Mascher T."/>
            <person name="Medema M.H."/>
            <person name="Devos D.P."/>
            <person name="Kaster A.-K."/>
            <person name="Ovreas L."/>
            <person name="Rohde M."/>
            <person name="Galperin M.Y."/>
            <person name="Jogler C."/>
        </authorList>
    </citation>
    <scope>NUCLEOTIDE SEQUENCE [LARGE SCALE GENOMIC DNA]</scope>
    <source>
        <strain evidence="1 2">ElP</strain>
    </source>
</reference>
<organism evidence="1 2">
    <name type="scientific">Tautonia plasticadhaerens</name>
    <dbReference type="NCBI Taxonomy" id="2527974"/>
    <lineage>
        <taxon>Bacteria</taxon>
        <taxon>Pseudomonadati</taxon>
        <taxon>Planctomycetota</taxon>
        <taxon>Planctomycetia</taxon>
        <taxon>Isosphaerales</taxon>
        <taxon>Isosphaeraceae</taxon>
        <taxon>Tautonia</taxon>
    </lineage>
</organism>
<evidence type="ECO:0000313" key="2">
    <source>
        <dbReference type="Proteomes" id="UP000317835"/>
    </source>
</evidence>
<dbReference type="AlphaFoldDB" id="A0A518H5Y6"/>
<accession>A0A518H5Y6</accession>
<evidence type="ECO:0008006" key="3">
    <source>
        <dbReference type="Google" id="ProtNLM"/>
    </source>
</evidence>
<name>A0A518H5Y6_9BACT</name>
<protein>
    <recommendedName>
        <fullName evidence="3">DUF115 domain-containing protein</fullName>
    </recommendedName>
</protein>